<dbReference type="InterPro" id="IPR011050">
    <property type="entry name" value="Pectin_lyase_fold/virulence"/>
</dbReference>
<keyword evidence="1" id="KW-0479">Metal-binding</keyword>
<keyword evidence="8" id="KW-1185">Reference proteome</keyword>
<comment type="caution">
    <text evidence="7">The sequence shown here is derived from an EMBL/GenBank/DDBJ whole genome shotgun (WGS) entry which is preliminary data.</text>
</comment>
<keyword evidence="3 4" id="KW-0456">Lyase</keyword>
<evidence type="ECO:0000256" key="1">
    <source>
        <dbReference type="ARBA" id="ARBA00022723"/>
    </source>
</evidence>
<evidence type="ECO:0000313" key="7">
    <source>
        <dbReference type="EMBL" id="MBB4229958.1"/>
    </source>
</evidence>
<dbReference type="Gene3D" id="2.160.20.10">
    <property type="entry name" value="Single-stranded right-handed beta-helix, Pectin lyase-like"/>
    <property type="match status" value="1"/>
</dbReference>
<dbReference type="GO" id="GO:0016829">
    <property type="term" value="F:lyase activity"/>
    <property type="evidence" value="ECO:0007669"/>
    <property type="project" value="UniProtKB-KW"/>
</dbReference>
<sequence>MALDANGMDARDGMHWQRPCRSPMFSAATCLLALSLICLEAVGHTQAANAASEAFPGAEGYGKNAQGGRGGAIIAVTNLEDSGPGSLRACIEAAGPRNCVFQIGGTIKLKRTLIVRSDNALVSILGQTAPGGGIVLTIERPDKKGKNTLLGIKGTKDVIVRHIRIRPQLPNTVKNVDGLVIENSQRVYVDHVSVSWATDENISTHADATEVTIANSILAEGLNKHSKCTLLGSDPQAPQKLTFLRNLCLSNNDRNPDNNHFGQSCIEIVNNVFFNARSEWAEIFSQFPGGTPIAYAGNYFKAGPSTNDLTYAIRSKDAARVANPRIYQEGNVTWAPPSKTIVTVAPDTERFLVSSPPCALSVTAIAPAAKAYHNVRTRSGAFPRDSLDQGWANDMGPEGEKGDGRMVSEPGQIPSMETGAPYRDDDQDGMADSVEAKFAAKPGVSDAWAVSNPDGPAHFDEFMEWLSEERIAGRYPR</sequence>
<keyword evidence="4" id="KW-0624">Polysaccharide degradation</keyword>
<evidence type="ECO:0000259" key="6">
    <source>
        <dbReference type="SMART" id="SM00656"/>
    </source>
</evidence>
<gene>
    <name evidence="7" type="ORF">GGD56_003809</name>
</gene>
<dbReference type="PANTHER" id="PTHR42970:SF1">
    <property type="entry name" value="PECTATE LYASE C-RELATED"/>
    <property type="match status" value="1"/>
</dbReference>
<dbReference type="RefSeq" id="WP_084797033.1">
    <property type="nucleotide sequence ID" value="NZ_JACIFX010000004.1"/>
</dbReference>
<dbReference type="InterPro" id="IPR002022">
    <property type="entry name" value="Pec_lyase"/>
</dbReference>
<keyword evidence="2" id="KW-0325">Glycoprotein</keyword>
<proteinExistence type="inferred from homology"/>
<evidence type="ECO:0000256" key="4">
    <source>
        <dbReference type="RuleBase" id="RU361173"/>
    </source>
</evidence>
<dbReference type="InterPro" id="IPR012334">
    <property type="entry name" value="Pectin_lyas_fold"/>
</dbReference>
<name>A0ABR6IPZ4_9HYPH</name>
<feature type="domain" description="Pectate lyase" evidence="6">
    <location>
        <begin position="69"/>
        <end position="306"/>
    </location>
</feature>
<dbReference type="PANTHER" id="PTHR42970">
    <property type="entry name" value="PECTATE LYASE C-RELATED"/>
    <property type="match status" value="1"/>
</dbReference>
<dbReference type="SMART" id="SM00656">
    <property type="entry name" value="Amb_all"/>
    <property type="match status" value="1"/>
</dbReference>
<evidence type="ECO:0000256" key="3">
    <source>
        <dbReference type="ARBA" id="ARBA00023239"/>
    </source>
</evidence>
<evidence type="ECO:0000256" key="2">
    <source>
        <dbReference type="ARBA" id="ARBA00023180"/>
    </source>
</evidence>
<accession>A0ABR6IPZ4</accession>
<dbReference type="SUPFAM" id="SSF51126">
    <property type="entry name" value="Pectin lyase-like"/>
    <property type="match status" value="1"/>
</dbReference>
<dbReference type="InterPro" id="IPR052063">
    <property type="entry name" value="Polysaccharide_Lyase_1"/>
</dbReference>
<keyword evidence="4" id="KW-0119">Carbohydrate metabolism</keyword>
<comment type="similarity">
    <text evidence="4">Belongs to the polysaccharide lyase 1 family.</text>
</comment>
<feature type="region of interest" description="Disordered" evidence="5">
    <location>
        <begin position="383"/>
        <end position="413"/>
    </location>
</feature>
<evidence type="ECO:0000256" key="5">
    <source>
        <dbReference type="SAM" id="MobiDB-lite"/>
    </source>
</evidence>
<dbReference type="Proteomes" id="UP000551353">
    <property type="component" value="Unassembled WGS sequence"/>
</dbReference>
<organism evidence="7 8">
    <name type="scientific">Rhizobium mongolense</name>
    <dbReference type="NCBI Taxonomy" id="57676"/>
    <lineage>
        <taxon>Bacteria</taxon>
        <taxon>Pseudomonadati</taxon>
        <taxon>Pseudomonadota</taxon>
        <taxon>Alphaproteobacteria</taxon>
        <taxon>Hyphomicrobiales</taxon>
        <taxon>Rhizobiaceae</taxon>
        <taxon>Rhizobium/Agrobacterium group</taxon>
        <taxon>Rhizobium</taxon>
    </lineage>
</organism>
<reference evidence="7 8" key="1">
    <citation type="submission" date="2020-08" db="EMBL/GenBank/DDBJ databases">
        <title>Genomic Encyclopedia of Type Strains, Phase IV (KMG-V): Genome sequencing to study the core and pangenomes of soil and plant-associated prokaryotes.</title>
        <authorList>
            <person name="Whitman W."/>
        </authorList>
    </citation>
    <scope>NUCLEOTIDE SEQUENCE [LARGE SCALE GENOMIC DNA]</scope>
    <source>
        <strain evidence="7 8">SEMIA 4087</strain>
    </source>
</reference>
<comment type="subcellular location">
    <subcellularLocation>
        <location evidence="4">Secreted</location>
    </subcellularLocation>
</comment>
<keyword evidence="4" id="KW-0964">Secreted</keyword>
<protein>
    <submittedName>
        <fullName evidence="7">Pectate lyase</fullName>
    </submittedName>
</protein>
<evidence type="ECO:0000313" key="8">
    <source>
        <dbReference type="Proteomes" id="UP000551353"/>
    </source>
</evidence>
<dbReference type="EMBL" id="JACIFX010000004">
    <property type="protein sequence ID" value="MBB4229958.1"/>
    <property type="molecule type" value="Genomic_DNA"/>
</dbReference>
<dbReference type="Pfam" id="PF00544">
    <property type="entry name" value="Pectate_lyase_4"/>
    <property type="match status" value="1"/>
</dbReference>